<dbReference type="Proteomes" id="UP000228767">
    <property type="component" value="Unassembled WGS sequence"/>
</dbReference>
<name>A0A2H0REU3_9BACT</name>
<gene>
    <name evidence="1" type="ORF">COV10_02010</name>
</gene>
<accession>A0A2H0REU3</accession>
<evidence type="ECO:0000313" key="2">
    <source>
        <dbReference type="Proteomes" id="UP000228767"/>
    </source>
</evidence>
<comment type="caution">
    <text evidence="1">The sequence shown here is derived from an EMBL/GenBank/DDBJ whole genome shotgun (WGS) entry which is preliminary data.</text>
</comment>
<proteinExistence type="predicted"/>
<dbReference type="AlphaFoldDB" id="A0A2H0REU3"/>
<organism evidence="1 2">
    <name type="scientific">Candidatus Vogelbacteria bacterium CG10_big_fil_rev_8_21_14_0_10_51_16</name>
    <dbReference type="NCBI Taxonomy" id="1975045"/>
    <lineage>
        <taxon>Bacteria</taxon>
        <taxon>Candidatus Vogeliibacteriota</taxon>
    </lineage>
</organism>
<evidence type="ECO:0000313" key="1">
    <source>
        <dbReference type="EMBL" id="PIR44960.1"/>
    </source>
</evidence>
<protein>
    <submittedName>
        <fullName evidence="1">Uncharacterized protein</fullName>
    </submittedName>
</protein>
<reference evidence="1 2" key="1">
    <citation type="submission" date="2017-09" db="EMBL/GenBank/DDBJ databases">
        <title>Depth-based differentiation of microbial function through sediment-hosted aquifers and enrichment of novel symbionts in the deep terrestrial subsurface.</title>
        <authorList>
            <person name="Probst A.J."/>
            <person name="Ladd B."/>
            <person name="Jarett J.K."/>
            <person name="Geller-Mcgrath D.E."/>
            <person name="Sieber C.M."/>
            <person name="Emerson J.B."/>
            <person name="Anantharaman K."/>
            <person name="Thomas B.C."/>
            <person name="Malmstrom R."/>
            <person name="Stieglmeier M."/>
            <person name="Klingl A."/>
            <person name="Woyke T."/>
            <person name="Ryan C.M."/>
            <person name="Banfield J.F."/>
        </authorList>
    </citation>
    <scope>NUCLEOTIDE SEQUENCE [LARGE SCALE GENOMIC DNA]</scope>
    <source>
        <strain evidence="1">CG10_big_fil_rev_8_21_14_0_10_51_16</strain>
    </source>
</reference>
<dbReference type="EMBL" id="PCYI01000014">
    <property type="protein sequence ID" value="PIR44960.1"/>
    <property type="molecule type" value="Genomic_DNA"/>
</dbReference>
<sequence length="109" mass="12307">MISVTAFIVIVVIIYLRRYFADRGNHDHRHLYLAVTSARPQEVSVPEISAVLKEHCESADLRRFDDTGERVDASFVVEFNTGEALERCRKALRGLGEHVEISFLDSTGS</sequence>